<feature type="non-terminal residue" evidence="1">
    <location>
        <position position="141"/>
    </location>
</feature>
<sequence>MDDLNSISQSDKCWCNKDDCRMYLETTFDSDYYQQNSDIVYENINRNVSSGGTFKIFKYSSVEILNAQADKYCLRNDEECTDTETTSSDSDATMTSVDSGIRTVIYESASSKDAGSLPKDEDEINKNICVKPHSKSTCVVT</sequence>
<keyword evidence="2" id="KW-1185">Reference proteome</keyword>
<evidence type="ECO:0000313" key="2">
    <source>
        <dbReference type="Proteomes" id="UP000838878"/>
    </source>
</evidence>
<organism evidence="1 2">
    <name type="scientific">Brenthis ino</name>
    <name type="common">lesser marbled fritillary</name>
    <dbReference type="NCBI Taxonomy" id="405034"/>
    <lineage>
        <taxon>Eukaryota</taxon>
        <taxon>Metazoa</taxon>
        <taxon>Ecdysozoa</taxon>
        <taxon>Arthropoda</taxon>
        <taxon>Hexapoda</taxon>
        <taxon>Insecta</taxon>
        <taxon>Pterygota</taxon>
        <taxon>Neoptera</taxon>
        <taxon>Endopterygota</taxon>
        <taxon>Lepidoptera</taxon>
        <taxon>Glossata</taxon>
        <taxon>Ditrysia</taxon>
        <taxon>Papilionoidea</taxon>
        <taxon>Nymphalidae</taxon>
        <taxon>Heliconiinae</taxon>
        <taxon>Argynnini</taxon>
        <taxon>Brenthis</taxon>
    </lineage>
</organism>
<proteinExistence type="predicted"/>
<gene>
    <name evidence="1" type="ORF">BINO364_LOCUS242</name>
</gene>
<dbReference type="Proteomes" id="UP000838878">
    <property type="component" value="Chromosome 1"/>
</dbReference>
<dbReference type="AlphaFoldDB" id="A0A8J9UG22"/>
<name>A0A8J9UG22_9NEOP</name>
<accession>A0A8J9UG22</accession>
<dbReference type="OrthoDB" id="10450153at2759"/>
<dbReference type="EMBL" id="OV170221">
    <property type="protein sequence ID" value="CAH0713042.1"/>
    <property type="molecule type" value="Genomic_DNA"/>
</dbReference>
<reference evidence="1" key="1">
    <citation type="submission" date="2021-12" db="EMBL/GenBank/DDBJ databases">
        <authorList>
            <person name="Martin H S."/>
        </authorList>
    </citation>
    <scope>NUCLEOTIDE SEQUENCE</scope>
</reference>
<evidence type="ECO:0000313" key="1">
    <source>
        <dbReference type="EMBL" id="CAH0713042.1"/>
    </source>
</evidence>
<protein>
    <submittedName>
        <fullName evidence="1">Uncharacterized protein</fullName>
    </submittedName>
</protein>